<name>A0A2T8HLN9_9SPHI</name>
<dbReference type="AlphaFoldDB" id="A0A2T8HLN9"/>
<keyword evidence="1" id="KW-0472">Membrane</keyword>
<dbReference type="RefSeq" id="WP_116774225.1">
    <property type="nucleotide sequence ID" value="NZ_QDKG01000001.1"/>
</dbReference>
<keyword evidence="1" id="KW-0812">Transmembrane</keyword>
<evidence type="ECO:0000313" key="3">
    <source>
        <dbReference type="Proteomes" id="UP000245627"/>
    </source>
</evidence>
<feature type="transmembrane region" description="Helical" evidence="1">
    <location>
        <begin position="221"/>
        <end position="243"/>
    </location>
</feature>
<accession>A0A2T8HLN9</accession>
<feature type="transmembrane region" description="Helical" evidence="1">
    <location>
        <begin position="190"/>
        <end position="209"/>
    </location>
</feature>
<evidence type="ECO:0000256" key="1">
    <source>
        <dbReference type="SAM" id="Phobius"/>
    </source>
</evidence>
<dbReference type="Proteomes" id="UP000245627">
    <property type="component" value="Unassembled WGS sequence"/>
</dbReference>
<evidence type="ECO:0008006" key="4">
    <source>
        <dbReference type="Google" id="ProtNLM"/>
    </source>
</evidence>
<dbReference type="OrthoDB" id="752539at2"/>
<sequence length="262" mass="29947">MLQFLKESTFRANDVITRSIGILSRHYISIAGLCLLLFLVSNLSTLLSIYFDGYANLVKVGMLLLFVFLYFSLQLVLLKRAVHLVKEEPSIGLWKYLPSFWQFSQYIGGLIVYSVLAGFVYLLMYVLCFPLLYLGIEMDTVRNEIHPFLTGIVMLLVVMRTIFYPFFIIEQQAGTFKAYKFSVALTRGNVFRLAVIVFAVAFTHLLMVSADYFDYFLVAKIFSVINSFVMIPMVSIVMSVVYVDMMKNYAGSDDPSLMDNLI</sequence>
<organism evidence="2 3">
    <name type="scientific">Sphingobacterium corticibacter</name>
    <dbReference type="NCBI Taxonomy" id="2171749"/>
    <lineage>
        <taxon>Bacteria</taxon>
        <taxon>Pseudomonadati</taxon>
        <taxon>Bacteroidota</taxon>
        <taxon>Sphingobacteriia</taxon>
        <taxon>Sphingobacteriales</taxon>
        <taxon>Sphingobacteriaceae</taxon>
        <taxon>Sphingobacterium</taxon>
    </lineage>
</organism>
<feature type="transmembrane region" description="Helical" evidence="1">
    <location>
        <begin position="57"/>
        <end position="78"/>
    </location>
</feature>
<keyword evidence="1" id="KW-1133">Transmembrane helix</keyword>
<feature type="transmembrane region" description="Helical" evidence="1">
    <location>
        <begin position="148"/>
        <end position="169"/>
    </location>
</feature>
<reference evidence="2 3" key="1">
    <citation type="submission" date="2018-04" db="EMBL/GenBank/DDBJ databases">
        <title>Sphingobacterium cortibacter sp. nov.</title>
        <authorList>
            <person name="Li Y."/>
        </authorList>
    </citation>
    <scope>NUCLEOTIDE SEQUENCE [LARGE SCALE GENOMIC DNA]</scope>
    <source>
        <strain evidence="2 3">2c-3</strain>
    </source>
</reference>
<comment type="caution">
    <text evidence="2">The sequence shown here is derived from an EMBL/GenBank/DDBJ whole genome shotgun (WGS) entry which is preliminary data.</text>
</comment>
<gene>
    <name evidence="2" type="ORF">DC487_01655</name>
</gene>
<evidence type="ECO:0000313" key="2">
    <source>
        <dbReference type="EMBL" id="PVH26359.1"/>
    </source>
</evidence>
<dbReference type="EMBL" id="QDKG01000001">
    <property type="protein sequence ID" value="PVH26359.1"/>
    <property type="molecule type" value="Genomic_DNA"/>
</dbReference>
<proteinExistence type="predicted"/>
<protein>
    <recommendedName>
        <fullName evidence="4">Beta-carotene 15,15'-monooxygenase</fullName>
    </recommendedName>
</protein>
<keyword evidence="3" id="KW-1185">Reference proteome</keyword>
<feature type="transmembrane region" description="Helical" evidence="1">
    <location>
        <begin position="110"/>
        <end position="136"/>
    </location>
</feature>
<feature type="transmembrane region" description="Helical" evidence="1">
    <location>
        <begin position="27"/>
        <end position="51"/>
    </location>
</feature>